<comment type="caution">
    <text evidence="3">The sequence shown here is derived from an EMBL/GenBank/DDBJ whole genome shotgun (WGS) entry which is preliminary data.</text>
</comment>
<dbReference type="AlphaFoldDB" id="A0A270BFR3"/>
<protein>
    <submittedName>
        <fullName evidence="3">PadR family transcriptional regulator</fullName>
    </submittedName>
</protein>
<dbReference type="InterPro" id="IPR005149">
    <property type="entry name" value="Tscrpt_reg_PadR_N"/>
</dbReference>
<dbReference type="Pfam" id="PF03551">
    <property type="entry name" value="PadR"/>
    <property type="match status" value="1"/>
</dbReference>
<dbReference type="RefSeq" id="WP_048854405.1">
    <property type="nucleotide sequence ID" value="NZ_BAMZ01000022.1"/>
</dbReference>
<feature type="domain" description="Transcription regulator PadR N-terminal" evidence="2">
    <location>
        <begin position="56"/>
        <end position="124"/>
    </location>
</feature>
<feature type="compositionally biased region" description="Basic residues" evidence="1">
    <location>
        <begin position="1"/>
        <end position="14"/>
    </location>
</feature>
<dbReference type="GeneID" id="98303042"/>
<proteinExistence type="predicted"/>
<organism evidence="3 4">
    <name type="scientific">Acetobacter syzygii</name>
    <dbReference type="NCBI Taxonomy" id="146476"/>
    <lineage>
        <taxon>Bacteria</taxon>
        <taxon>Pseudomonadati</taxon>
        <taxon>Pseudomonadota</taxon>
        <taxon>Alphaproteobacteria</taxon>
        <taxon>Acetobacterales</taxon>
        <taxon>Acetobacteraceae</taxon>
        <taxon>Acetobacter</taxon>
    </lineage>
</organism>
<dbReference type="SUPFAM" id="SSF46785">
    <property type="entry name" value="Winged helix' DNA-binding domain"/>
    <property type="match status" value="1"/>
</dbReference>
<dbReference type="PANTHER" id="PTHR43252">
    <property type="entry name" value="TRANSCRIPTIONAL REGULATOR YQJI"/>
    <property type="match status" value="1"/>
</dbReference>
<feature type="region of interest" description="Disordered" evidence="1">
    <location>
        <begin position="1"/>
        <end position="42"/>
    </location>
</feature>
<evidence type="ECO:0000313" key="4">
    <source>
        <dbReference type="Proteomes" id="UP000216033"/>
    </source>
</evidence>
<dbReference type="OrthoDB" id="9814826at2"/>
<evidence type="ECO:0000259" key="2">
    <source>
        <dbReference type="Pfam" id="PF03551"/>
    </source>
</evidence>
<reference evidence="3 4" key="1">
    <citation type="submission" date="2017-04" db="EMBL/GenBank/DDBJ databases">
        <title>Kefir bacterial isolates.</title>
        <authorList>
            <person name="Kim Y."/>
            <person name="Blasche S."/>
            <person name="Patil K.R."/>
        </authorList>
    </citation>
    <scope>NUCLEOTIDE SEQUENCE [LARGE SCALE GENOMIC DNA]</scope>
    <source>
        <strain evidence="3 4">KR-2</strain>
    </source>
</reference>
<gene>
    <name evidence="3" type="ORF">B9K05_10385</name>
</gene>
<dbReference type="PANTHER" id="PTHR43252:SF7">
    <property type="entry name" value="TRANSCRIPTIONAL REGULATOR YQJI"/>
    <property type="match status" value="1"/>
</dbReference>
<accession>A0A270BFR3</accession>
<keyword evidence="4" id="KW-1185">Reference proteome</keyword>
<dbReference type="Gene3D" id="1.10.10.10">
    <property type="entry name" value="Winged helix-like DNA-binding domain superfamily/Winged helix DNA-binding domain"/>
    <property type="match status" value="1"/>
</dbReference>
<evidence type="ECO:0000256" key="1">
    <source>
        <dbReference type="SAM" id="MobiDB-lite"/>
    </source>
</evidence>
<dbReference type="InterPro" id="IPR036388">
    <property type="entry name" value="WH-like_DNA-bd_sf"/>
</dbReference>
<dbReference type="InterPro" id="IPR036390">
    <property type="entry name" value="WH_DNA-bd_sf"/>
</dbReference>
<evidence type="ECO:0000313" key="3">
    <source>
        <dbReference type="EMBL" id="PAL23461.1"/>
    </source>
</evidence>
<name>A0A270BFR3_9PROT</name>
<dbReference type="EMBL" id="NDFP01000011">
    <property type="protein sequence ID" value="PAL23461.1"/>
    <property type="molecule type" value="Genomic_DNA"/>
</dbReference>
<sequence length="197" mass="21677">MKHRNKHAGGRNRHQFFAPEGLPGMGRGGHHHGRGGGGRRGGRHRLFDYGEMRLLVLSLIGENPTYGYELIKTIEDKFAGSYTPSPGVIYPTLTWLEEAGHIRPTENDGRKTYHITPEGQAYLTANRAGLDEILARAASAPTQERGGRRNAPVPVVRAMENLKTALRLKLRNGGLDPQTEEKIAALLDDAARAIEQV</sequence>
<dbReference type="Proteomes" id="UP000216033">
    <property type="component" value="Unassembled WGS sequence"/>
</dbReference>